<protein>
    <submittedName>
        <fullName evidence="2">Uncharacterized protein</fullName>
    </submittedName>
</protein>
<sequence>MDQSMEHLNPLFLGMFFVIICGVIAIIWVGGKRIGRSEEDD</sequence>
<evidence type="ECO:0000313" key="3">
    <source>
        <dbReference type="Proteomes" id="UP001527882"/>
    </source>
</evidence>
<dbReference type="EMBL" id="JAQAGZ010000006">
    <property type="protein sequence ID" value="MCZ8513028.1"/>
    <property type="molecule type" value="Genomic_DNA"/>
</dbReference>
<reference evidence="2 3" key="1">
    <citation type="submission" date="2022-12" db="EMBL/GenBank/DDBJ databases">
        <title>Draft genome sequence of Paenibacillus sp. dW9.</title>
        <authorList>
            <person name="Choi E.-W."/>
            <person name="Kim D.-U."/>
        </authorList>
    </citation>
    <scope>NUCLEOTIDE SEQUENCE [LARGE SCALE GENOMIC DNA]</scope>
    <source>
        <strain evidence="3">dW9</strain>
    </source>
</reference>
<proteinExistence type="predicted"/>
<keyword evidence="3" id="KW-1185">Reference proteome</keyword>
<comment type="caution">
    <text evidence="2">The sequence shown here is derived from an EMBL/GenBank/DDBJ whole genome shotgun (WGS) entry which is preliminary data.</text>
</comment>
<feature type="transmembrane region" description="Helical" evidence="1">
    <location>
        <begin position="12"/>
        <end position="31"/>
    </location>
</feature>
<dbReference type="Proteomes" id="UP001527882">
    <property type="component" value="Unassembled WGS sequence"/>
</dbReference>
<organism evidence="2 3">
    <name type="scientific">Paenibacillus gyeongsangnamensis</name>
    <dbReference type="NCBI Taxonomy" id="3388067"/>
    <lineage>
        <taxon>Bacteria</taxon>
        <taxon>Bacillati</taxon>
        <taxon>Bacillota</taxon>
        <taxon>Bacilli</taxon>
        <taxon>Bacillales</taxon>
        <taxon>Paenibacillaceae</taxon>
        <taxon>Paenibacillus</taxon>
    </lineage>
</organism>
<keyword evidence="1" id="KW-1133">Transmembrane helix</keyword>
<name>A0ABT4Q876_9BACL</name>
<keyword evidence="1" id="KW-0472">Membrane</keyword>
<gene>
    <name evidence="2" type="ORF">O9H85_11460</name>
</gene>
<dbReference type="RefSeq" id="WP_269881487.1">
    <property type="nucleotide sequence ID" value="NZ_JAQAGZ010000006.1"/>
</dbReference>
<accession>A0ABT4Q876</accession>
<evidence type="ECO:0000313" key="2">
    <source>
        <dbReference type="EMBL" id="MCZ8513028.1"/>
    </source>
</evidence>
<keyword evidence="1" id="KW-0812">Transmembrane</keyword>
<evidence type="ECO:0000256" key="1">
    <source>
        <dbReference type="SAM" id="Phobius"/>
    </source>
</evidence>